<keyword evidence="5" id="KW-1185">Reference proteome</keyword>
<comment type="similarity">
    <text evidence="1">Belongs to the rtf2 family.</text>
</comment>
<feature type="compositionally biased region" description="Polar residues" evidence="3">
    <location>
        <begin position="291"/>
        <end position="301"/>
    </location>
</feature>
<dbReference type="OrthoDB" id="247013at2759"/>
<dbReference type="InterPro" id="IPR013083">
    <property type="entry name" value="Znf_RING/FYVE/PHD"/>
</dbReference>
<feature type="compositionally biased region" description="Basic and acidic residues" evidence="3">
    <location>
        <begin position="10"/>
        <end position="19"/>
    </location>
</feature>
<accession>A0A9P8IC83</accession>
<gene>
    <name evidence="4" type="ORF">FGG08_002776</name>
</gene>
<dbReference type="CDD" id="cd16653">
    <property type="entry name" value="RING-like_Rtf2"/>
    <property type="match status" value="1"/>
</dbReference>
<sequence length="322" mass="34878">MGNDGGSIPTRRELVKEAARNPTTTELKETQNNQQEYYWTTCPLSQRPLATPIVSDSSGKLYNKDAVLEYLLPADDGTPGRIKSDNEEVLEGRVKSIRDVVEVKFEVVGEVSSVRKGGNMQKEEKWVCPIARKELGPGVKAVYLVPCGHAFSEIALKEVLAESCLQCNKPFSSENIIPILPTAPVDIARLATRIKNLKESGLTHSLKKAPGSNKKRKKNHDGGTEPAIGVTPVAEIDITKNASKPVTPQPSSGTATPRAGIKNAATASLTAKVLEDEKERIKKRKLGMNDNLKSLFSSGGSVTRKDGDFMTRGYSIPAGAKR</sequence>
<keyword evidence="2" id="KW-0175">Coiled coil</keyword>
<protein>
    <recommendedName>
        <fullName evidence="6">Replication termination factor 2</fullName>
    </recommendedName>
</protein>
<proteinExistence type="inferred from homology"/>
<dbReference type="PANTHER" id="PTHR12775">
    <property type="entry name" value="PROTEIN C20ORF43 HOMOLOG"/>
    <property type="match status" value="1"/>
</dbReference>
<dbReference type="EMBL" id="JAGHQL010000045">
    <property type="protein sequence ID" value="KAH0542822.1"/>
    <property type="molecule type" value="Genomic_DNA"/>
</dbReference>
<feature type="region of interest" description="Disordered" evidence="3">
    <location>
        <begin position="291"/>
        <end position="322"/>
    </location>
</feature>
<dbReference type="AlphaFoldDB" id="A0A9P8IC83"/>
<organism evidence="4 5">
    <name type="scientific">Glutinoglossum americanum</name>
    <dbReference type="NCBI Taxonomy" id="1670608"/>
    <lineage>
        <taxon>Eukaryota</taxon>
        <taxon>Fungi</taxon>
        <taxon>Dikarya</taxon>
        <taxon>Ascomycota</taxon>
        <taxon>Pezizomycotina</taxon>
        <taxon>Geoglossomycetes</taxon>
        <taxon>Geoglossales</taxon>
        <taxon>Geoglossaceae</taxon>
        <taxon>Glutinoglossum</taxon>
    </lineage>
</organism>
<feature type="compositionally biased region" description="Polar residues" evidence="3">
    <location>
        <begin position="240"/>
        <end position="255"/>
    </location>
</feature>
<evidence type="ECO:0000313" key="4">
    <source>
        <dbReference type="EMBL" id="KAH0542822.1"/>
    </source>
</evidence>
<feature type="region of interest" description="Disordered" evidence="3">
    <location>
        <begin position="201"/>
        <end position="262"/>
    </location>
</feature>
<dbReference type="GO" id="GO:0005634">
    <property type="term" value="C:nucleus"/>
    <property type="evidence" value="ECO:0007669"/>
    <property type="project" value="TreeGrafter"/>
</dbReference>
<evidence type="ECO:0000256" key="2">
    <source>
        <dbReference type="SAM" id="Coils"/>
    </source>
</evidence>
<dbReference type="InterPro" id="IPR027799">
    <property type="entry name" value="Rtf2_RING-finger"/>
</dbReference>
<reference evidence="4" key="1">
    <citation type="submission" date="2021-03" db="EMBL/GenBank/DDBJ databases">
        <title>Comparative genomics and phylogenomic investigation of the class Geoglossomycetes provide insights into ecological specialization and systematics.</title>
        <authorList>
            <person name="Melie T."/>
            <person name="Pirro S."/>
            <person name="Miller A.N."/>
            <person name="Quandt A."/>
        </authorList>
    </citation>
    <scope>NUCLEOTIDE SEQUENCE</scope>
    <source>
        <strain evidence="4">GBOQ0MN5Z8</strain>
    </source>
</reference>
<dbReference type="Pfam" id="PF04641">
    <property type="entry name" value="Rtf2"/>
    <property type="match status" value="1"/>
</dbReference>
<dbReference type="PANTHER" id="PTHR12775:SF0">
    <property type="entry name" value="REPLICATION TERMINATION FACTOR 2"/>
    <property type="match status" value="1"/>
</dbReference>
<evidence type="ECO:0000256" key="3">
    <source>
        <dbReference type="SAM" id="MobiDB-lite"/>
    </source>
</evidence>
<dbReference type="Proteomes" id="UP000698800">
    <property type="component" value="Unassembled WGS sequence"/>
</dbReference>
<feature type="region of interest" description="Disordered" evidence="3">
    <location>
        <begin position="1"/>
        <end position="33"/>
    </location>
</feature>
<evidence type="ECO:0008006" key="6">
    <source>
        <dbReference type="Google" id="ProtNLM"/>
    </source>
</evidence>
<evidence type="ECO:0000256" key="1">
    <source>
        <dbReference type="ARBA" id="ARBA00009885"/>
    </source>
</evidence>
<comment type="caution">
    <text evidence="4">The sequence shown here is derived from an EMBL/GenBank/DDBJ whole genome shotgun (WGS) entry which is preliminary data.</text>
</comment>
<evidence type="ECO:0000313" key="5">
    <source>
        <dbReference type="Proteomes" id="UP000698800"/>
    </source>
</evidence>
<feature type="coiled-coil region" evidence="2">
    <location>
        <begin position="264"/>
        <end position="291"/>
    </location>
</feature>
<dbReference type="Gene3D" id="3.30.40.10">
    <property type="entry name" value="Zinc/RING finger domain, C3HC4 (zinc finger)"/>
    <property type="match status" value="1"/>
</dbReference>
<dbReference type="InterPro" id="IPR006735">
    <property type="entry name" value="Rtf2"/>
</dbReference>
<dbReference type="GO" id="GO:0006274">
    <property type="term" value="P:DNA replication termination"/>
    <property type="evidence" value="ECO:0007669"/>
    <property type="project" value="TreeGrafter"/>
</dbReference>
<feature type="compositionally biased region" description="Polar residues" evidence="3">
    <location>
        <begin position="21"/>
        <end position="33"/>
    </location>
</feature>
<name>A0A9P8IC83_9PEZI</name>